<dbReference type="SUPFAM" id="SSF102705">
    <property type="entry name" value="NIF3 (NGG1p interacting factor 3)-like"/>
    <property type="match status" value="1"/>
</dbReference>
<keyword evidence="4 5" id="KW-0479">Metal-binding</keyword>
<evidence type="ECO:0000256" key="2">
    <source>
        <dbReference type="ARBA" id="ARBA00011643"/>
    </source>
</evidence>
<dbReference type="EMBL" id="LS483396">
    <property type="protein sequence ID" value="SQG49423.1"/>
    <property type="molecule type" value="Genomic_DNA"/>
</dbReference>
<evidence type="ECO:0000313" key="7">
    <source>
        <dbReference type="Proteomes" id="UP000248985"/>
    </source>
</evidence>
<feature type="binding site" evidence="5">
    <location>
        <position position="128"/>
    </location>
    <ligand>
        <name>a divalent metal cation</name>
        <dbReference type="ChEBI" id="CHEBI:60240"/>
        <label>1</label>
    </ligand>
</feature>
<evidence type="ECO:0000256" key="1">
    <source>
        <dbReference type="ARBA" id="ARBA00006964"/>
    </source>
</evidence>
<dbReference type="Gene3D" id="3.40.1390.30">
    <property type="entry name" value="NIF3 (NGG1p interacting factor 3)-like"/>
    <property type="match status" value="2"/>
</dbReference>
<dbReference type="NCBIfam" id="TIGR00486">
    <property type="entry name" value="YbgI_SA1388"/>
    <property type="match status" value="1"/>
</dbReference>
<dbReference type="Pfam" id="PF01784">
    <property type="entry name" value="DUF34_NIF3"/>
    <property type="match status" value="1"/>
</dbReference>
<gene>
    <name evidence="6" type="ORF">NCTC2665_01966</name>
</gene>
<dbReference type="PANTHER" id="PTHR13799">
    <property type="entry name" value="NGG1 INTERACTING FACTOR 3"/>
    <property type="match status" value="1"/>
</dbReference>
<name>A0A7Z7KLG2_MICLC</name>
<feature type="binding site" evidence="5">
    <location>
        <position position="259"/>
    </location>
    <ligand>
        <name>a divalent metal cation</name>
        <dbReference type="ChEBI" id="CHEBI:60240"/>
        <label>1</label>
    </ligand>
</feature>
<evidence type="ECO:0000313" key="6">
    <source>
        <dbReference type="EMBL" id="SQG49423.1"/>
    </source>
</evidence>
<dbReference type="AlphaFoldDB" id="A0A7Z7KLG2"/>
<sequence length="312" mass="31846">MAGMTVSRPAVPASPEHALAPPTLGHVLEVVQGLWPRELAEPWDAVGPVAGRPEAPVRTVLWALDPVQAVADEAVARGADLVVTHHPLLLRGTSSVAAVGHAAAAKGRLLHTLIEHRIALLAAHTNADAVVGGVSDVLARAVGVTGALSPLTTSAAGTGAEGIGRVGDLPEETDLAAFARAVHAALPATAGGVRVAGDPAQRIRRVAVCGGAGDSLFDAVRASGADVYVTADLRHHPASEARETAASGDGRPALVDVSHWASESLWLEHGARALEAALAERGLGVTTLFSDHRSDPWDFLVGGERADEGSHA</sequence>
<dbReference type="InterPro" id="IPR002678">
    <property type="entry name" value="DUF34/NIF3"/>
</dbReference>
<dbReference type="InterPro" id="IPR036069">
    <property type="entry name" value="DUF34/NIF3_sf"/>
</dbReference>
<feature type="binding site" evidence="5">
    <location>
        <position position="86"/>
    </location>
    <ligand>
        <name>a divalent metal cation</name>
        <dbReference type="ChEBI" id="CHEBI:60240"/>
        <label>1</label>
    </ligand>
</feature>
<accession>A0A7Z7KLG2</accession>
<dbReference type="GO" id="GO:0046872">
    <property type="term" value="F:metal ion binding"/>
    <property type="evidence" value="ECO:0007669"/>
    <property type="project" value="UniProtKB-KW"/>
</dbReference>
<evidence type="ECO:0000256" key="4">
    <source>
        <dbReference type="ARBA" id="ARBA00022723"/>
    </source>
</evidence>
<reference evidence="6 7" key="1">
    <citation type="submission" date="2018-06" db="EMBL/GenBank/DDBJ databases">
        <authorList>
            <consortium name="Pathogen Informatics"/>
            <person name="Doyle S."/>
        </authorList>
    </citation>
    <scope>NUCLEOTIDE SEQUENCE [LARGE SCALE GENOMIC DNA]</scope>
    <source>
        <strain evidence="6 7">NCTC2665</strain>
    </source>
</reference>
<dbReference type="Proteomes" id="UP000248985">
    <property type="component" value="Chromosome 1"/>
</dbReference>
<evidence type="ECO:0000256" key="3">
    <source>
        <dbReference type="ARBA" id="ARBA00022112"/>
    </source>
</evidence>
<organism evidence="6 7">
    <name type="scientific">Micrococcus luteus (strain ATCC 4698 / DSM 20030 / JCM 1464 / CCM 169 / CCUG 5858 / IAM 1056 / NBRC 3333 / NCIMB 9278 / NCTC 2665 / VKM Ac-2230)</name>
    <name type="common">Micrococcus lysodeikticus</name>
    <dbReference type="NCBI Taxonomy" id="465515"/>
    <lineage>
        <taxon>Bacteria</taxon>
        <taxon>Bacillati</taxon>
        <taxon>Actinomycetota</taxon>
        <taxon>Actinomycetes</taxon>
        <taxon>Micrococcales</taxon>
        <taxon>Micrococcaceae</taxon>
        <taxon>Micrococcus</taxon>
    </lineage>
</organism>
<comment type="subunit">
    <text evidence="2">Homohexamer.</text>
</comment>
<evidence type="ECO:0000256" key="5">
    <source>
        <dbReference type="PIRSR" id="PIRSR602678-1"/>
    </source>
</evidence>
<dbReference type="PANTHER" id="PTHR13799:SF14">
    <property type="entry name" value="GTP CYCLOHYDROLASE 1 TYPE 2 HOMOLOG"/>
    <property type="match status" value="1"/>
</dbReference>
<feature type="binding site" evidence="5">
    <location>
        <position position="263"/>
    </location>
    <ligand>
        <name>a divalent metal cation</name>
        <dbReference type="ChEBI" id="CHEBI:60240"/>
        <label>1</label>
    </ligand>
</feature>
<dbReference type="FunFam" id="3.40.1390.30:FF:000001">
    <property type="entry name" value="GTP cyclohydrolase 1 type 2"/>
    <property type="match status" value="1"/>
</dbReference>
<protein>
    <recommendedName>
        <fullName evidence="3">GTP cyclohydrolase 1 type 2 homolog</fullName>
    </recommendedName>
</protein>
<comment type="similarity">
    <text evidence="1">Belongs to the GTP cyclohydrolase I type 2/NIF3 family.</text>
</comment>
<dbReference type="GO" id="GO:0005737">
    <property type="term" value="C:cytoplasm"/>
    <property type="evidence" value="ECO:0007669"/>
    <property type="project" value="TreeGrafter"/>
</dbReference>
<feature type="binding site" evidence="5">
    <location>
        <position position="85"/>
    </location>
    <ligand>
        <name>a divalent metal cation</name>
        <dbReference type="ChEBI" id="CHEBI:60240"/>
        <label>1</label>
    </ligand>
</feature>
<proteinExistence type="inferred from homology"/>